<protein>
    <recommendedName>
        <fullName evidence="5 8">dTDP-glucose 4,6-dehydratase</fullName>
        <ecNumber evidence="4 8">4.2.1.46</ecNumber>
    </recommendedName>
</protein>
<dbReference type="OrthoDB" id="244102at2"/>
<reference evidence="11" key="1">
    <citation type="submission" date="2016-10" db="EMBL/GenBank/DDBJ databases">
        <authorList>
            <person name="Varghese N."/>
            <person name="Submissions S."/>
        </authorList>
    </citation>
    <scope>NUCLEOTIDE SEQUENCE [LARGE SCALE GENOMIC DNA]</scope>
    <source>
        <strain evidence="11">DSM 17038</strain>
    </source>
</reference>
<dbReference type="Pfam" id="PF16363">
    <property type="entry name" value="GDP_Man_Dehyd"/>
    <property type="match status" value="1"/>
</dbReference>
<proteinExistence type="inferred from homology"/>
<evidence type="ECO:0000256" key="3">
    <source>
        <dbReference type="ARBA" id="ARBA00008178"/>
    </source>
</evidence>
<comment type="catalytic activity">
    <reaction evidence="1 8">
        <text>dTDP-alpha-D-glucose = dTDP-4-dehydro-6-deoxy-alpha-D-glucose + H2O</text>
        <dbReference type="Rhea" id="RHEA:17221"/>
        <dbReference type="ChEBI" id="CHEBI:15377"/>
        <dbReference type="ChEBI" id="CHEBI:57477"/>
        <dbReference type="ChEBI" id="CHEBI:57649"/>
        <dbReference type="EC" id="4.2.1.46"/>
    </reaction>
</comment>
<evidence type="ECO:0000256" key="4">
    <source>
        <dbReference type="ARBA" id="ARBA00011990"/>
    </source>
</evidence>
<feature type="domain" description="NAD(P)-binding" evidence="9">
    <location>
        <begin position="4"/>
        <end position="301"/>
    </location>
</feature>
<keyword evidence="7 8" id="KW-0456">Lyase</keyword>
<dbReference type="GO" id="GO:0008460">
    <property type="term" value="F:dTDP-glucose 4,6-dehydratase activity"/>
    <property type="evidence" value="ECO:0007669"/>
    <property type="project" value="UniProtKB-EC"/>
</dbReference>
<evidence type="ECO:0000256" key="8">
    <source>
        <dbReference type="RuleBase" id="RU004473"/>
    </source>
</evidence>
<dbReference type="STRING" id="341036.SAMN05660649_03081"/>
<dbReference type="EMBL" id="FOOX01000011">
    <property type="protein sequence ID" value="SFG89870.1"/>
    <property type="molecule type" value="Genomic_DNA"/>
</dbReference>
<evidence type="ECO:0000256" key="1">
    <source>
        <dbReference type="ARBA" id="ARBA00001539"/>
    </source>
</evidence>
<evidence type="ECO:0000256" key="6">
    <source>
        <dbReference type="ARBA" id="ARBA00023027"/>
    </source>
</evidence>
<sequence>MKILVTGGAGFIGTNFIKHIVAEQPVWEVINVDKLTYAGNLENLMDLNEQAKYTFYRGDIADKSFMEPFFQRGIDVLINFAAESHVDRSIQDAEPFIKTNIAGTYVLLELARSYGIKKFIQVSTDEVYGSLESEGKFSEESPLCPNSPYSASKASADLICRSYYETYNLPVTVTRCSNNFGPYQFPEKFIPLIITNAVEGKAIPVYGDGLNVRDWIYVNDHCRALETVILKGLGGEVYNIGGNNELSNLELVKKILYLLGKPDTLIQFVKDRPGHDQRYAIDSAKMTRELGWQTAYSFEDALMVTVNWYLKQPDWWKRIKTGVYQDYYNKWYGRV</sequence>
<evidence type="ECO:0000313" key="10">
    <source>
        <dbReference type="EMBL" id="SFG89870.1"/>
    </source>
</evidence>
<dbReference type="InterPro" id="IPR005888">
    <property type="entry name" value="dTDP_Gluc_deHydtase"/>
</dbReference>
<dbReference type="PANTHER" id="PTHR43000">
    <property type="entry name" value="DTDP-D-GLUCOSE 4,6-DEHYDRATASE-RELATED"/>
    <property type="match status" value="1"/>
</dbReference>
<accession>A0A1I2VL60</accession>
<evidence type="ECO:0000259" key="9">
    <source>
        <dbReference type="Pfam" id="PF16363"/>
    </source>
</evidence>
<name>A0A1I2VL60_9FIRM</name>
<dbReference type="CDD" id="cd05246">
    <property type="entry name" value="dTDP_GD_SDR_e"/>
    <property type="match status" value="1"/>
</dbReference>
<dbReference type="FunFam" id="3.40.50.720:FF:000304">
    <property type="entry name" value="UDP-glucose 4,6-dehydratase"/>
    <property type="match status" value="1"/>
</dbReference>
<evidence type="ECO:0000256" key="2">
    <source>
        <dbReference type="ARBA" id="ARBA00001911"/>
    </source>
</evidence>
<comment type="cofactor">
    <cofactor evidence="2 8">
        <name>NAD(+)</name>
        <dbReference type="ChEBI" id="CHEBI:57540"/>
    </cofactor>
</comment>
<dbReference type="InterPro" id="IPR016040">
    <property type="entry name" value="NAD(P)-bd_dom"/>
</dbReference>
<dbReference type="SUPFAM" id="SSF51735">
    <property type="entry name" value="NAD(P)-binding Rossmann-fold domains"/>
    <property type="match status" value="1"/>
</dbReference>
<evidence type="ECO:0000256" key="5">
    <source>
        <dbReference type="ARBA" id="ARBA00016977"/>
    </source>
</evidence>
<evidence type="ECO:0000313" key="11">
    <source>
        <dbReference type="Proteomes" id="UP000199337"/>
    </source>
</evidence>
<keyword evidence="11" id="KW-1185">Reference proteome</keyword>
<comment type="similarity">
    <text evidence="3 8">Belongs to the NAD(P)-dependent epimerase/dehydratase family. dTDP-glucose dehydratase subfamily.</text>
</comment>
<dbReference type="Proteomes" id="UP000199337">
    <property type="component" value="Unassembled WGS sequence"/>
</dbReference>
<evidence type="ECO:0000256" key="7">
    <source>
        <dbReference type="ARBA" id="ARBA00023239"/>
    </source>
</evidence>
<gene>
    <name evidence="10" type="ORF">SAMN05660649_03081</name>
</gene>
<dbReference type="EC" id="4.2.1.46" evidence="4 8"/>
<dbReference type="GO" id="GO:0009225">
    <property type="term" value="P:nucleotide-sugar metabolic process"/>
    <property type="evidence" value="ECO:0007669"/>
    <property type="project" value="InterPro"/>
</dbReference>
<dbReference type="RefSeq" id="WP_092472264.1">
    <property type="nucleotide sequence ID" value="NZ_FOOX01000011.1"/>
</dbReference>
<dbReference type="AlphaFoldDB" id="A0A1I2VL60"/>
<dbReference type="Gene3D" id="3.40.50.720">
    <property type="entry name" value="NAD(P)-binding Rossmann-like Domain"/>
    <property type="match status" value="1"/>
</dbReference>
<dbReference type="NCBIfam" id="TIGR01181">
    <property type="entry name" value="dTDP_gluc_dehyt"/>
    <property type="match status" value="1"/>
</dbReference>
<keyword evidence="6" id="KW-0520">NAD</keyword>
<dbReference type="Gene3D" id="3.90.25.10">
    <property type="entry name" value="UDP-galactose 4-epimerase, domain 1"/>
    <property type="match status" value="1"/>
</dbReference>
<dbReference type="InterPro" id="IPR036291">
    <property type="entry name" value="NAD(P)-bd_dom_sf"/>
</dbReference>
<organism evidence="10 11">
    <name type="scientific">Desulfotruncus arcticus DSM 17038</name>
    <dbReference type="NCBI Taxonomy" id="1121424"/>
    <lineage>
        <taxon>Bacteria</taxon>
        <taxon>Bacillati</taxon>
        <taxon>Bacillota</taxon>
        <taxon>Clostridia</taxon>
        <taxon>Eubacteriales</taxon>
        <taxon>Desulfallaceae</taxon>
        <taxon>Desulfotruncus</taxon>
    </lineage>
</organism>